<dbReference type="EMBL" id="JADGMS010000011">
    <property type="protein sequence ID" value="KAF9672049.1"/>
    <property type="molecule type" value="Genomic_DNA"/>
</dbReference>
<evidence type="ECO:0000259" key="1">
    <source>
        <dbReference type="Pfam" id="PF13456"/>
    </source>
</evidence>
<reference evidence="2 3" key="1">
    <citation type="submission" date="2020-10" db="EMBL/GenBank/DDBJ databases">
        <title>Plant Genome Project.</title>
        <authorList>
            <person name="Zhang R.-G."/>
        </authorList>
    </citation>
    <scope>NUCLEOTIDE SEQUENCE [LARGE SCALE GENOMIC DNA]</scope>
    <source>
        <strain evidence="2">FAFU-HL-1</strain>
        <tissue evidence="2">Leaf</tissue>
    </source>
</reference>
<dbReference type="GO" id="GO:0004523">
    <property type="term" value="F:RNA-DNA hybrid ribonuclease activity"/>
    <property type="evidence" value="ECO:0007669"/>
    <property type="project" value="InterPro"/>
</dbReference>
<name>A0A835MPV8_9ROSI</name>
<gene>
    <name evidence="2" type="ORF">SADUNF_Sadunf11G0000100</name>
</gene>
<proteinExistence type="predicted"/>
<dbReference type="Gene3D" id="3.30.420.10">
    <property type="entry name" value="Ribonuclease H-like superfamily/Ribonuclease H"/>
    <property type="match status" value="1"/>
</dbReference>
<dbReference type="InterPro" id="IPR012337">
    <property type="entry name" value="RNaseH-like_sf"/>
</dbReference>
<dbReference type="InterPro" id="IPR002156">
    <property type="entry name" value="RNaseH_domain"/>
</dbReference>
<dbReference type="PANTHER" id="PTHR47723:SF19">
    <property type="entry name" value="POLYNUCLEOTIDYL TRANSFERASE, RIBONUCLEASE H-LIKE SUPERFAMILY PROTEIN"/>
    <property type="match status" value="1"/>
</dbReference>
<protein>
    <recommendedName>
        <fullName evidence="1">RNase H type-1 domain-containing protein</fullName>
    </recommendedName>
</protein>
<feature type="domain" description="RNase H type-1" evidence="1">
    <location>
        <begin position="15"/>
        <end position="92"/>
    </location>
</feature>
<dbReference type="InterPro" id="IPR053151">
    <property type="entry name" value="RNase_H-like"/>
</dbReference>
<dbReference type="Pfam" id="PF13456">
    <property type="entry name" value="RVT_3"/>
    <property type="match status" value="1"/>
</dbReference>
<dbReference type="AlphaFoldDB" id="A0A835MPV8"/>
<dbReference type="SUPFAM" id="SSF53098">
    <property type="entry name" value="Ribonuclease H-like"/>
    <property type="match status" value="1"/>
</dbReference>
<dbReference type="InterPro" id="IPR036397">
    <property type="entry name" value="RNaseH_sf"/>
</dbReference>
<dbReference type="GO" id="GO:0003676">
    <property type="term" value="F:nucleic acid binding"/>
    <property type="evidence" value="ECO:0007669"/>
    <property type="project" value="InterPro"/>
</dbReference>
<organism evidence="2 3">
    <name type="scientific">Salix dunnii</name>
    <dbReference type="NCBI Taxonomy" id="1413687"/>
    <lineage>
        <taxon>Eukaryota</taxon>
        <taxon>Viridiplantae</taxon>
        <taxon>Streptophyta</taxon>
        <taxon>Embryophyta</taxon>
        <taxon>Tracheophyta</taxon>
        <taxon>Spermatophyta</taxon>
        <taxon>Magnoliopsida</taxon>
        <taxon>eudicotyledons</taxon>
        <taxon>Gunneridae</taxon>
        <taxon>Pentapetalae</taxon>
        <taxon>rosids</taxon>
        <taxon>fabids</taxon>
        <taxon>Malpighiales</taxon>
        <taxon>Salicaceae</taxon>
        <taxon>Saliceae</taxon>
        <taxon>Salix</taxon>
    </lineage>
</organism>
<dbReference type="PANTHER" id="PTHR47723">
    <property type="entry name" value="OS05G0353850 PROTEIN"/>
    <property type="match status" value="1"/>
</dbReference>
<sequence length="145" mass="16001">MVQWIKPQEHCFKLNVDGSFQGNSVVAGGGGILRDWHGNVSFFFFLPLKAKSALHAEILTLYHGLNICKDRGIGRVWIEMDALSVINLVQNRCIGEGNQVADHLAALGSKAANLHIGSSLDGFPSLRGMIRTDKLNLPYFRHAFI</sequence>
<dbReference type="Proteomes" id="UP000657918">
    <property type="component" value="Chromosome 11"/>
</dbReference>
<dbReference type="CDD" id="cd06222">
    <property type="entry name" value="RNase_H_like"/>
    <property type="match status" value="1"/>
</dbReference>
<dbReference type="OrthoDB" id="1270183at2759"/>
<accession>A0A835MPV8</accession>
<comment type="caution">
    <text evidence="2">The sequence shown here is derived from an EMBL/GenBank/DDBJ whole genome shotgun (WGS) entry which is preliminary data.</text>
</comment>
<dbReference type="InterPro" id="IPR044730">
    <property type="entry name" value="RNase_H-like_dom_plant"/>
</dbReference>
<evidence type="ECO:0000313" key="3">
    <source>
        <dbReference type="Proteomes" id="UP000657918"/>
    </source>
</evidence>
<keyword evidence="3" id="KW-1185">Reference proteome</keyword>
<evidence type="ECO:0000313" key="2">
    <source>
        <dbReference type="EMBL" id="KAF9672049.1"/>
    </source>
</evidence>